<dbReference type="InterPro" id="IPR036412">
    <property type="entry name" value="HAD-like_sf"/>
</dbReference>
<feature type="binding site" evidence="14">
    <location>
        <position position="1061"/>
    </location>
    <ligand>
        <name>ATP</name>
        <dbReference type="ChEBI" id="CHEBI:30616"/>
    </ligand>
</feature>
<feature type="transmembrane region" description="Helical" evidence="17">
    <location>
        <begin position="1340"/>
        <end position="1362"/>
    </location>
</feature>
<dbReference type="InterPro" id="IPR059000">
    <property type="entry name" value="ATPase_P-type_domA"/>
</dbReference>
<dbReference type="SUPFAM" id="SSF81665">
    <property type="entry name" value="Calcium ATPase, transmembrane domain M"/>
    <property type="match status" value="1"/>
</dbReference>
<dbReference type="OrthoDB" id="377733at2759"/>
<organism evidence="21 22">
    <name type="scientific">Pseudocohnilembus persalinus</name>
    <name type="common">Ciliate</name>
    <dbReference type="NCBI Taxonomy" id="266149"/>
    <lineage>
        <taxon>Eukaryota</taxon>
        <taxon>Sar</taxon>
        <taxon>Alveolata</taxon>
        <taxon>Ciliophora</taxon>
        <taxon>Intramacronucleata</taxon>
        <taxon>Oligohymenophorea</taxon>
        <taxon>Scuticociliatia</taxon>
        <taxon>Philasterida</taxon>
        <taxon>Pseudocohnilembidae</taxon>
        <taxon>Pseudocohnilembus</taxon>
    </lineage>
</organism>
<protein>
    <recommendedName>
        <fullName evidence="17">Phospholipid-transporting ATPase</fullName>
        <ecNumber evidence="17">7.6.2.1</ecNumber>
    </recommendedName>
</protein>
<evidence type="ECO:0000256" key="14">
    <source>
        <dbReference type="PIRSR" id="PIRSR606539-2"/>
    </source>
</evidence>
<feature type="binding site" evidence="14">
    <location>
        <position position="964"/>
    </location>
    <ligand>
        <name>ATP</name>
        <dbReference type="ChEBI" id="CHEBI:30616"/>
    </ligand>
</feature>
<evidence type="ECO:0000256" key="17">
    <source>
        <dbReference type="RuleBase" id="RU362033"/>
    </source>
</evidence>
<sequence>MDKIKTQNNYLPDNTKFLEQSQDNEIQKNIYQQHNYPLLIQDTPNLCQKSSFELEPSFLQVTSDKENEDETYTDLKLQQVTYQQKQQQQIDYNNHQKQIVSQQQNNSEQEINLNEFEQQHNQQNQSILNNNQINNNPVKQINQQKFLNISQNYQQQQLQNCLQNNQNFNENQDLDKQNIFQENYIENYQIGKQSSFFGIKDQQIQDIQQDFSQFPLNIENNQSVQLALKGNNLFDNYDIDSIYQDNCIQLQNSPCLKMSYTQQILDYKQQDYKPLSQIQENQQILDENSKNLPDDVTKCIQNQEDSSLDSCCNISNLKEQLLNCSYLEQSPYSQNLSLTKQIKKAKSSSSSQSFSQTQTQNQSSSQNNNNKKKQKKHTKQKKAVIMFSCKFPKCKYESKSQYFLRLHEKQCHRYLGIDGDYYCEKCQQQFHLDISFKRHMEINHPTQEKIKQQQQNQMKENSYNQFLETKEEIELSGMSHDLEEKIDNQPLLNQGTKKSGGGILCFSSAAIGVGRNIQLNGQVIPKINLKNVVRNQKYNLISFIPLVLFNQFKFFFNFFYLAICLSQFVPALKVGFLFTYASPLVFVLILTMVKEAYDDYKRMKRDQEANSTKYKTFRHGSPITLKSSDLKVGDLVVVEANQRIPADLVIIAADDPHGTVFIRTDQLDGETDWKVRRAIRTTQQQIDFSNLANTVSRLTGEIQAPAINENIYEFYGLFKSSKEDEPLNLEHTLWANTVLATRSVLAAVVYTGKETRMAVNSKHPQSKNGKFDEEVNDFSKKLFLLMVLMSFIMVLLAGFSQHWLVQFFRYLLLLSSIIPISLRVNLDFAKAIFSYKIQQDESMPGTVARNSNIPEELGRVQFLLTDKTGTLTQNEMVFKKLVINEQLYTEDEVDQIKKTVDKMASKHNGPLGDQDKDQPEQKITRRKDHFIVRDFITALGLCHNVTPVVNDDGEKILQASSPDEFALVSFVESLNYQLYQRDDHKIILKNPSQGLENYQILNCFPFSSETKRMGILVRHLESNRLIFYLKGADSIMVNKVKNVYKSTINDECDNLAREGLRTLVITQKPISEQFYQQWLKNYKKAQLSMQNRQKHTLEVQEMLEKDMDLLGITGVEDKLQEDVAHTIESLRNAGIKIWMLTGDKVETAKCIAISTGIRSHNQNLFEMKDNQNDGFDDDDDDDLTEIEDQENNQQQIDQNQNYQFIYRDQLQQFSHKNDTVLLIDGNTLTKVLEHNEELFFKTAAQAPAVICCRCAPKQKSMITEKIIQYTKNRVCCVGDGGNDVGMIQCSNIGIGIKGKEGMQAALASDFSIEQFKFLKTLLLWHGRNSYKRSSTLTHFIVHRGLIISVIQMIFICTFYFVAIPVYNGWLMLGYATVYTCLPVFCLIFDQDIEKNKLAYQRLYPTDEQKLQHKDKKLLDCVGFFVIVLIICALFYGFMSV</sequence>
<dbReference type="Gene3D" id="3.40.50.1000">
    <property type="entry name" value="HAD superfamily/HAD-like"/>
    <property type="match status" value="1"/>
</dbReference>
<evidence type="ECO:0000256" key="7">
    <source>
        <dbReference type="ARBA" id="ARBA00022840"/>
    </source>
</evidence>
<evidence type="ECO:0000256" key="11">
    <source>
        <dbReference type="ARBA" id="ARBA00023136"/>
    </source>
</evidence>
<feature type="binding site" evidence="15">
    <location>
        <position position="1279"/>
    </location>
    <ligand>
        <name>Mg(2+)</name>
        <dbReference type="ChEBI" id="CHEBI:18420"/>
    </ligand>
</feature>
<dbReference type="InterPro" id="IPR023214">
    <property type="entry name" value="HAD_sf"/>
</dbReference>
<dbReference type="GO" id="GO:0005886">
    <property type="term" value="C:plasma membrane"/>
    <property type="evidence" value="ECO:0007669"/>
    <property type="project" value="TreeGrafter"/>
</dbReference>
<evidence type="ECO:0000256" key="6">
    <source>
        <dbReference type="ARBA" id="ARBA00022741"/>
    </source>
</evidence>
<evidence type="ECO:0000256" key="4">
    <source>
        <dbReference type="ARBA" id="ARBA00022692"/>
    </source>
</evidence>
<dbReference type="GO" id="GO:0008270">
    <property type="term" value="F:zinc ion binding"/>
    <property type="evidence" value="ECO:0007669"/>
    <property type="project" value="UniProtKB-KW"/>
</dbReference>
<dbReference type="GO" id="GO:0006897">
    <property type="term" value="P:endocytosis"/>
    <property type="evidence" value="ECO:0007669"/>
    <property type="project" value="TreeGrafter"/>
</dbReference>
<dbReference type="InterPro" id="IPR018303">
    <property type="entry name" value="ATPase_P-typ_P_site"/>
</dbReference>
<evidence type="ECO:0000256" key="18">
    <source>
        <dbReference type="SAM" id="Coils"/>
    </source>
</evidence>
<dbReference type="InterPro" id="IPR032631">
    <property type="entry name" value="P-type_ATPase_N"/>
</dbReference>
<gene>
    <name evidence="21" type="ORF">PPERSA_00408</name>
</gene>
<feature type="binding site" evidence="14">
    <location>
        <position position="1143"/>
    </location>
    <ligand>
        <name>ATP</name>
        <dbReference type="ChEBI" id="CHEBI:30616"/>
    </ligand>
</feature>
<reference evidence="21 22" key="1">
    <citation type="journal article" date="2015" name="Sci. Rep.">
        <title>Genome of the facultative scuticociliatosis pathogen Pseudocohnilembus persalinus provides insight into its virulence through horizontal gene transfer.</title>
        <authorList>
            <person name="Xiong J."/>
            <person name="Wang G."/>
            <person name="Cheng J."/>
            <person name="Tian M."/>
            <person name="Pan X."/>
            <person name="Warren A."/>
            <person name="Jiang C."/>
            <person name="Yuan D."/>
            <person name="Miao W."/>
        </authorList>
    </citation>
    <scope>NUCLEOTIDE SEQUENCE [LARGE SCALE GENOMIC DNA]</scope>
    <source>
        <strain evidence="21">36N120E</strain>
    </source>
</reference>
<feature type="binding site" evidence="15">
    <location>
        <position position="866"/>
    </location>
    <ligand>
        <name>Mg(2+)</name>
        <dbReference type="ChEBI" id="CHEBI:18420"/>
    </ligand>
</feature>
<dbReference type="SUPFAM" id="SSF81660">
    <property type="entry name" value="Metal cation-transporting ATPase, ATP-binding domain N"/>
    <property type="match status" value="1"/>
</dbReference>
<dbReference type="EMBL" id="LDAU01000085">
    <property type="protein sequence ID" value="KRX07251.1"/>
    <property type="molecule type" value="Genomic_DNA"/>
</dbReference>
<evidence type="ECO:0000256" key="9">
    <source>
        <dbReference type="ARBA" id="ARBA00022967"/>
    </source>
</evidence>
<keyword evidence="7 14" id="KW-0067">ATP-binding</keyword>
<keyword evidence="16" id="KW-0862">Zinc</keyword>
<dbReference type="SMART" id="SM00355">
    <property type="entry name" value="ZnF_C2H2"/>
    <property type="match status" value="2"/>
</dbReference>
<feature type="binding site" evidence="15">
    <location>
        <position position="1283"/>
    </location>
    <ligand>
        <name>Mg(2+)</name>
        <dbReference type="ChEBI" id="CHEBI:18420"/>
    </ligand>
</feature>
<dbReference type="InterPro" id="IPR001757">
    <property type="entry name" value="P_typ_ATPase"/>
</dbReference>
<dbReference type="EC" id="7.6.2.1" evidence="17"/>
<dbReference type="Gene3D" id="2.70.150.10">
    <property type="entry name" value="Calcium-transporting ATPase, cytoplasmic transduction domain A"/>
    <property type="match status" value="1"/>
</dbReference>
<dbReference type="PANTHER" id="PTHR24092">
    <property type="entry name" value="PROBABLE PHOSPHOLIPID-TRANSPORTING ATPASE"/>
    <property type="match status" value="1"/>
</dbReference>
<evidence type="ECO:0000256" key="5">
    <source>
        <dbReference type="ARBA" id="ARBA00022723"/>
    </source>
</evidence>
<evidence type="ECO:0000313" key="21">
    <source>
        <dbReference type="EMBL" id="KRX07251.1"/>
    </source>
</evidence>
<dbReference type="PROSITE" id="PS00154">
    <property type="entry name" value="ATPASE_E1_E2"/>
    <property type="match status" value="1"/>
</dbReference>
<keyword evidence="11 17" id="KW-0472">Membrane</keyword>
<feature type="transmembrane region" description="Helical" evidence="17">
    <location>
        <begin position="807"/>
        <end position="826"/>
    </location>
</feature>
<dbReference type="InterPro" id="IPR006539">
    <property type="entry name" value="P-type_ATPase_IV"/>
</dbReference>
<dbReference type="GO" id="GO:0045332">
    <property type="term" value="P:phospholipid translocation"/>
    <property type="evidence" value="ECO:0007669"/>
    <property type="project" value="TreeGrafter"/>
</dbReference>
<evidence type="ECO:0000256" key="8">
    <source>
        <dbReference type="ARBA" id="ARBA00022842"/>
    </source>
</evidence>
<comment type="subcellular location">
    <subcellularLocation>
        <location evidence="2">Endomembrane system</location>
    </subcellularLocation>
    <subcellularLocation>
        <location evidence="1 17">Membrane</location>
        <topology evidence="1 17">Multi-pass membrane protein</topology>
    </subcellularLocation>
</comment>
<feature type="transmembrane region" description="Helical" evidence="17">
    <location>
        <begin position="540"/>
        <end position="563"/>
    </location>
</feature>
<dbReference type="Gene3D" id="3.40.1110.10">
    <property type="entry name" value="Calcium-transporting ATPase, cytoplasmic domain N"/>
    <property type="match status" value="1"/>
</dbReference>
<dbReference type="SUPFAM" id="SSF56784">
    <property type="entry name" value="HAD-like"/>
    <property type="match status" value="1"/>
</dbReference>
<feature type="binding site" evidence="14">
    <location>
        <position position="866"/>
    </location>
    <ligand>
        <name>ATP</name>
        <dbReference type="ChEBI" id="CHEBI:30616"/>
    </ligand>
</feature>
<proteinExistence type="inferred from homology"/>
<dbReference type="InterPro" id="IPR023299">
    <property type="entry name" value="ATPase_P-typ_cyto_dom_N"/>
</dbReference>
<keyword evidence="18" id="KW-0175">Coiled coil</keyword>
<name>A0A0V0QY26_PSEPJ</name>
<feature type="compositionally biased region" description="Low complexity" evidence="19">
    <location>
        <begin position="348"/>
        <end position="369"/>
    </location>
</feature>
<dbReference type="Pfam" id="PF16212">
    <property type="entry name" value="PhoLip_ATPase_C"/>
    <property type="match status" value="1"/>
</dbReference>
<feature type="binding site" evidence="14">
    <location>
        <position position="1141"/>
    </location>
    <ligand>
        <name>ATP</name>
        <dbReference type="ChEBI" id="CHEBI:30616"/>
    </ligand>
</feature>
<evidence type="ECO:0000256" key="19">
    <source>
        <dbReference type="SAM" id="MobiDB-lite"/>
    </source>
</evidence>
<dbReference type="InterPro" id="IPR008250">
    <property type="entry name" value="ATPase_P-typ_transduc_dom_A_sf"/>
</dbReference>
<feature type="binding site" evidence="15">
    <location>
        <position position="868"/>
    </location>
    <ligand>
        <name>Mg(2+)</name>
        <dbReference type="ChEBI" id="CHEBI:18420"/>
    </ligand>
</feature>
<feature type="domain" description="C2H2-type" evidence="20">
    <location>
        <begin position="421"/>
        <end position="449"/>
    </location>
</feature>
<evidence type="ECO:0000256" key="1">
    <source>
        <dbReference type="ARBA" id="ARBA00004141"/>
    </source>
</evidence>
<evidence type="ECO:0000259" key="20">
    <source>
        <dbReference type="PROSITE" id="PS50157"/>
    </source>
</evidence>
<keyword evidence="10 17" id="KW-1133">Transmembrane helix</keyword>
<keyword evidence="6 14" id="KW-0547">Nucleotide-binding</keyword>
<dbReference type="PROSITE" id="PS00028">
    <property type="entry name" value="ZINC_FINGER_C2H2_1"/>
    <property type="match status" value="1"/>
</dbReference>
<feature type="binding site" evidence="14">
    <location>
        <position position="1006"/>
    </location>
    <ligand>
        <name>ATP</name>
        <dbReference type="ChEBI" id="CHEBI:30616"/>
    </ligand>
</feature>
<dbReference type="GO" id="GO:0000287">
    <property type="term" value="F:magnesium ion binding"/>
    <property type="evidence" value="ECO:0007669"/>
    <property type="project" value="UniProtKB-UniRule"/>
</dbReference>
<dbReference type="Pfam" id="PF00122">
    <property type="entry name" value="E1-E2_ATPase"/>
    <property type="match status" value="1"/>
</dbReference>
<dbReference type="PANTHER" id="PTHR24092:SF5">
    <property type="entry name" value="PHOSPHOLIPID-TRANSPORTING ATPASE"/>
    <property type="match status" value="1"/>
</dbReference>
<evidence type="ECO:0000256" key="13">
    <source>
        <dbReference type="PIRSR" id="PIRSR606539-1"/>
    </source>
</evidence>
<feature type="transmembrane region" description="Helical" evidence="17">
    <location>
        <begin position="575"/>
        <end position="593"/>
    </location>
</feature>
<dbReference type="GO" id="GO:0005768">
    <property type="term" value="C:endosome"/>
    <property type="evidence" value="ECO:0007669"/>
    <property type="project" value="TreeGrafter"/>
</dbReference>
<evidence type="ECO:0000256" key="10">
    <source>
        <dbReference type="ARBA" id="ARBA00022989"/>
    </source>
</evidence>
<feature type="binding site" evidence="14">
    <location>
        <position position="1283"/>
    </location>
    <ligand>
        <name>ATP</name>
        <dbReference type="ChEBI" id="CHEBI:30616"/>
    </ligand>
</feature>
<feature type="transmembrane region" description="Helical" evidence="17">
    <location>
        <begin position="782"/>
        <end position="801"/>
    </location>
</feature>
<evidence type="ECO:0000256" key="16">
    <source>
        <dbReference type="PROSITE-ProRule" id="PRU00042"/>
    </source>
</evidence>
<comment type="caution">
    <text evidence="21">The sequence shown here is derived from an EMBL/GenBank/DDBJ whole genome shotgun (WGS) entry which is preliminary data.</text>
</comment>
<comment type="catalytic activity">
    <reaction evidence="12 17">
        <text>ATP + H2O + phospholipidSide 1 = ADP + phosphate + phospholipidSide 2.</text>
        <dbReference type="EC" id="7.6.2.1"/>
    </reaction>
</comment>
<dbReference type="SFLD" id="SFLDF00027">
    <property type="entry name" value="p-type_atpase"/>
    <property type="match status" value="1"/>
</dbReference>
<keyword evidence="22" id="KW-1185">Reference proteome</keyword>
<accession>A0A0V0QY26</accession>
<dbReference type="InterPro" id="IPR023298">
    <property type="entry name" value="ATPase_P-typ_TM_dom_sf"/>
</dbReference>
<dbReference type="FunFam" id="3.40.50.1000:FF:000014">
    <property type="entry name" value="Phospholipid-transporting ATPase"/>
    <property type="match status" value="1"/>
</dbReference>
<dbReference type="InterPro" id="IPR013087">
    <property type="entry name" value="Znf_C2H2_type"/>
</dbReference>
<keyword evidence="5 15" id="KW-0479">Metal-binding</keyword>
<dbReference type="GO" id="GO:0016887">
    <property type="term" value="F:ATP hydrolysis activity"/>
    <property type="evidence" value="ECO:0007669"/>
    <property type="project" value="InterPro"/>
</dbReference>
<feature type="binding site" evidence="14">
    <location>
        <position position="1259"/>
    </location>
    <ligand>
        <name>ATP</name>
        <dbReference type="ChEBI" id="CHEBI:30616"/>
    </ligand>
</feature>
<dbReference type="PRINTS" id="PR00119">
    <property type="entry name" value="CATATPASE"/>
</dbReference>
<dbReference type="Pfam" id="PF13246">
    <property type="entry name" value="Cation_ATPase"/>
    <property type="match status" value="1"/>
</dbReference>
<feature type="transmembrane region" description="Helical" evidence="17">
    <location>
        <begin position="1368"/>
        <end position="1388"/>
    </location>
</feature>
<feature type="binding site" evidence="14">
    <location>
        <position position="1253"/>
    </location>
    <ligand>
        <name>ATP</name>
        <dbReference type="ChEBI" id="CHEBI:30616"/>
    </ligand>
</feature>
<feature type="compositionally biased region" description="Basic residues" evidence="19">
    <location>
        <begin position="370"/>
        <end position="379"/>
    </location>
</feature>
<feature type="transmembrane region" description="Helical" evidence="17">
    <location>
        <begin position="1417"/>
        <end position="1438"/>
    </location>
</feature>
<evidence type="ECO:0000256" key="2">
    <source>
        <dbReference type="ARBA" id="ARBA00004308"/>
    </source>
</evidence>
<feature type="binding site" evidence="14">
    <location>
        <position position="1142"/>
    </location>
    <ligand>
        <name>ATP</name>
        <dbReference type="ChEBI" id="CHEBI:30616"/>
    </ligand>
</feature>
<keyword evidence="16" id="KW-0863">Zinc-finger</keyword>
<evidence type="ECO:0000256" key="3">
    <source>
        <dbReference type="ARBA" id="ARBA00008109"/>
    </source>
</evidence>
<dbReference type="SFLD" id="SFLDS00003">
    <property type="entry name" value="Haloacid_Dehalogenase"/>
    <property type="match status" value="1"/>
</dbReference>
<evidence type="ECO:0000256" key="15">
    <source>
        <dbReference type="PIRSR" id="PIRSR606539-3"/>
    </source>
</evidence>
<dbReference type="GO" id="GO:0005524">
    <property type="term" value="F:ATP binding"/>
    <property type="evidence" value="ECO:0007669"/>
    <property type="project" value="UniProtKB-UniRule"/>
</dbReference>
<dbReference type="GO" id="GO:0140326">
    <property type="term" value="F:ATPase-coupled intramembrane lipid transporter activity"/>
    <property type="evidence" value="ECO:0007669"/>
    <property type="project" value="UniProtKB-EC"/>
</dbReference>
<keyword evidence="4 17" id="KW-0812">Transmembrane</keyword>
<dbReference type="GO" id="GO:0006890">
    <property type="term" value="P:retrograde vesicle-mediated transport, Golgi to endoplasmic reticulum"/>
    <property type="evidence" value="ECO:0007669"/>
    <property type="project" value="TreeGrafter"/>
</dbReference>
<dbReference type="Proteomes" id="UP000054937">
    <property type="component" value="Unassembled WGS sequence"/>
</dbReference>
<dbReference type="NCBIfam" id="TIGR01494">
    <property type="entry name" value="ATPase_P-type"/>
    <property type="match status" value="2"/>
</dbReference>
<comment type="cofactor">
    <cofactor evidence="15">
        <name>Mg(2+)</name>
        <dbReference type="ChEBI" id="CHEBI:18420"/>
    </cofactor>
</comment>
<feature type="binding site" evidence="14">
    <location>
        <position position="868"/>
    </location>
    <ligand>
        <name>ATP</name>
        <dbReference type="ChEBI" id="CHEBI:30616"/>
    </ligand>
</feature>
<feature type="coiled-coil region" evidence="18">
    <location>
        <begin position="85"/>
        <end position="126"/>
    </location>
</feature>
<dbReference type="GO" id="GO:0005802">
    <property type="term" value="C:trans-Golgi network"/>
    <property type="evidence" value="ECO:0007669"/>
    <property type="project" value="TreeGrafter"/>
</dbReference>
<dbReference type="InterPro" id="IPR044492">
    <property type="entry name" value="P_typ_ATPase_HD_dom"/>
</dbReference>
<feature type="binding site" evidence="14">
    <location>
        <position position="867"/>
    </location>
    <ligand>
        <name>ATP</name>
        <dbReference type="ChEBI" id="CHEBI:30616"/>
    </ligand>
</feature>
<feature type="region of interest" description="Disordered" evidence="19">
    <location>
        <begin position="348"/>
        <end position="379"/>
    </location>
</feature>
<dbReference type="PROSITE" id="PS50157">
    <property type="entry name" value="ZINC_FINGER_C2H2_2"/>
    <property type="match status" value="1"/>
</dbReference>
<dbReference type="FunCoup" id="A0A0V0QY26">
    <property type="interactions" value="79"/>
</dbReference>
<dbReference type="NCBIfam" id="TIGR01652">
    <property type="entry name" value="ATPase-Plipid"/>
    <property type="match status" value="1"/>
</dbReference>
<feature type="binding site" evidence="14">
    <location>
        <position position="1282"/>
    </location>
    <ligand>
        <name>ATP</name>
        <dbReference type="ChEBI" id="CHEBI:30616"/>
    </ligand>
</feature>
<comment type="similarity">
    <text evidence="3 17">Belongs to the cation transport ATPase (P-type) (TC 3.A.3) family. Type IV subfamily.</text>
</comment>
<keyword evidence="8 15" id="KW-0460">Magnesium</keyword>
<feature type="active site" description="4-aspartylphosphate intermediate" evidence="13">
    <location>
        <position position="866"/>
    </location>
</feature>
<evidence type="ECO:0000313" key="22">
    <source>
        <dbReference type="Proteomes" id="UP000054937"/>
    </source>
</evidence>
<dbReference type="SUPFAM" id="SSF81653">
    <property type="entry name" value="Calcium ATPase, transduction domain A"/>
    <property type="match status" value="1"/>
</dbReference>
<evidence type="ECO:0000256" key="12">
    <source>
        <dbReference type="ARBA" id="ARBA00034036"/>
    </source>
</evidence>
<keyword evidence="9 17" id="KW-1278">Translocase</keyword>
<dbReference type="InterPro" id="IPR032630">
    <property type="entry name" value="P_typ_ATPase_c"/>
</dbReference>
<feature type="binding site" evidence="14">
    <location>
        <position position="1030"/>
    </location>
    <ligand>
        <name>ATP</name>
        <dbReference type="ChEBI" id="CHEBI:30616"/>
    </ligand>
</feature>
<dbReference type="SFLD" id="SFLDG00002">
    <property type="entry name" value="C1.7:_P-type_atpase_like"/>
    <property type="match status" value="1"/>
</dbReference>
<dbReference type="Pfam" id="PF16209">
    <property type="entry name" value="PhoLip_ATPase_N"/>
    <property type="match status" value="1"/>
</dbReference>
<dbReference type="InParanoid" id="A0A0V0QY26"/>